<proteinExistence type="predicted"/>
<comment type="caution">
    <text evidence="2">The sequence shown here is derived from an EMBL/GenBank/DDBJ whole genome shotgun (WGS) entry which is preliminary data.</text>
</comment>
<dbReference type="PANTHER" id="PTHR30296">
    <property type="entry name" value="UNCHARACTERIZED PROTEIN YKGE"/>
    <property type="match status" value="1"/>
</dbReference>
<dbReference type="EMBL" id="JAOANI010000019">
    <property type="protein sequence ID" value="MCT7359538.1"/>
    <property type="molecule type" value="Genomic_DNA"/>
</dbReference>
<dbReference type="AlphaFoldDB" id="A0A9X3AT02"/>
<feature type="domain" description="Cysteine-rich" evidence="1">
    <location>
        <begin position="29"/>
        <end position="104"/>
    </location>
</feature>
<evidence type="ECO:0000259" key="1">
    <source>
        <dbReference type="Pfam" id="PF02754"/>
    </source>
</evidence>
<name>A0A9X3AT02_9GAMM</name>
<dbReference type="GO" id="GO:0005829">
    <property type="term" value="C:cytosol"/>
    <property type="evidence" value="ECO:0007669"/>
    <property type="project" value="TreeGrafter"/>
</dbReference>
<evidence type="ECO:0000313" key="3">
    <source>
        <dbReference type="Proteomes" id="UP001147830"/>
    </source>
</evidence>
<dbReference type="PANTHER" id="PTHR30296:SF0">
    <property type="entry name" value="LACTATE UTILIZATION PROTEIN A"/>
    <property type="match status" value="1"/>
</dbReference>
<keyword evidence="3" id="KW-1185">Reference proteome</keyword>
<sequence>MTEHNTTAAASRHQRVYPPKPEAVYLLGTCLVDSFYPEAGMDAIALLQHAGIEVIFPQSQSCCGQPAYNSGYDEQARAVARTQLQAFAADIPVVVMMGSCAGMVHKEYPKLFAGQQEEAAAIALAARSYEFSEFMVNVLQLEQQLAQAEDQSPLTVALHTSCSARRGMGVAAEHKALVENLPGVQVVEPERVAECCGFGGTFAVKQGDISAAMAADKASAIAATGCQRLVSGDCGCLMNISGTLDRQERALPVQHLASLLYTRLNGGDGSNIGQKRSQQYSKKSGEKA</sequence>
<organism evidence="2 3">
    <name type="scientific">Thalassolituus pacificus</name>
    <dbReference type="NCBI Taxonomy" id="2975440"/>
    <lineage>
        <taxon>Bacteria</taxon>
        <taxon>Pseudomonadati</taxon>
        <taxon>Pseudomonadota</taxon>
        <taxon>Gammaproteobacteria</taxon>
        <taxon>Oceanospirillales</taxon>
        <taxon>Oceanospirillaceae</taxon>
        <taxon>Thalassolituus</taxon>
    </lineage>
</organism>
<accession>A0A9X3AT02</accession>
<gene>
    <name evidence="2" type="ORF">NYR02_10930</name>
</gene>
<dbReference type="GO" id="GO:0016491">
    <property type="term" value="F:oxidoreductase activity"/>
    <property type="evidence" value="ECO:0007669"/>
    <property type="project" value="UniProtKB-ARBA"/>
</dbReference>
<dbReference type="Pfam" id="PF02754">
    <property type="entry name" value="CCG"/>
    <property type="match status" value="2"/>
</dbReference>
<protein>
    <submittedName>
        <fullName evidence="2">(Fe-S)-binding protein</fullName>
    </submittedName>
</protein>
<dbReference type="Proteomes" id="UP001147830">
    <property type="component" value="Unassembled WGS sequence"/>
</dbReference>
<reference evidence="2" key="1">
    <citation type="journal article" date="2022" name="Front. Microbiol.">
        <title>Genome-based taxonomic rearrangement of Oceanobacter-related bacteria including the description of Thalassolituus hydrocarbonoclasticus sp. nov. and Thalassolituus pacificus sp. nov. and emended description of the genus Thalassolituus.</title>
        <authorList>
            <person name="Dong C."/>
            <person name="Wei L."/>
            <person name="Wang J."/>
            <person name="Lai Q."/>
            <person name="Huang Z."/>
            <person name="Shao Z."/>
        </authorList>
    </citation>
    <scope>NUCLEOTIDE SEQUENCE</scope>
    <source>
        <strain evidence="2">59MF3M-4</strain>
    </source>
</reference>
<feature type="domain" description="Cysteine-rich" evidence="1">
    <location>
        <begin position="156"/>
        <end position="240"/>
    </location>
</feature>
<dbReference type="RefSeq" id="WP_260976404.1">
    <property type="nucleotide sequence ID" value="NZ_JAOANI010000019.1"/>
</dbReference>
<dbReference type="InterPro" id="IPR004017">
    <property type="entry name" value="Cys_rich_dom"/>
</dbReference>
<evidence type="ECO:0000313" key="2">
    <source>
        <dbReference type="EMBL" id="MCT7359538.1"/>
    </source>
</evidence>
<reference evidence="2" key="2">
    <citation type="submission" date="2022-08" db="EMBL/GenBank/DDBJ databases">
        <authorList>
            <person name="Dong C."/>
        </authorList>
    </citation>
    <scope>NUCLEOTIDE SEQUENCE</scope>
    <source>
        <strain evidence="2">59MF3M-4</strain>
    </source>
</reference>